<keyword evidence="4 5" id="KW-0804">Transcription</keyword>
<evidence type="ECO:0000256" key="2">
    <source>
        <dbReference type="ARBA" id="ARBA00023015"/>
    </source>
</evidence>
<evidence type="ECO:0000256" key="4">
    <source>
        <dbReference type="ARBA" id="ARBA00023163"/>
    </source>
</evidence>
<dbReference type="HAMAP" id="MF_01178">
    <property type="entry name" value="Crl"/>
    <property type="match status" value="1"/>
</dbReference>
<dbReference type="InterPro" id="IPR038208">
    <property type="entry name" value="Tscrpt_reg_Crl_sf"/>
</dbReference>
<keyword evidence="1 5" id="KW-0963">Cytoplasm</keyword>
<comment type="function">
    <text evidence="5">Binds to the sigma-S subunit of RNA polymerase, activating expression of sigma-S-regulated genes. Stimulates RNA polymerase holoenzyme formation and may bind to several other sigma factors, such as sigma-70 and sigma-32.</text>
</comment>
<dbReference type="InterPro" id="IPR009986">
    <property type="entry name" value="Tscrpt_reg_Crl"/>
</dbReference>
<dbReference type="GeneID" id="97542149"/>
<keyword evidence="2 5" id="KW-0805">Transcription regulation</keyword>
<dbReference type="EMBL" id="CAOF01000070">
    <property type="protein sequence ID" value="CCO45892.1"/>
    <property type="molecule type" value="Genomic_DNA"/>
</dbReference>
<dbReference type="RefSeq" id="WP_004408452.1">
    <property type="nucleotide sequence ID" value="NZ_LK391965.1"/>
</dbReference>
<dbReference type="Gene3D" id="3.30.310.230">
    <property type="entry name" value="Sigma factor-binding protein Crl monomer"/>
    <property type="match status" value="1"/>
</dbReference>
<name>A0AAV2VMN4_9VIBR</name>
<accession>A0AAV2VMN4</accession>
<dbReference type="NCBIfam" id="NF008217">
    <property type="entry name" value="PRK10984.1"/>
    <property type="match status" value="1"/>
</dbReference>
<gene>
    <name evidence="5" type="primary">crl</name>
    <name evidence="6" type="ORF">VIBNISOn1_1610014</name>
</gene>
<organism evidence="6 7">
    <name type="scientific">Vibrio nigripulchritudo SOn1</name>
    <dbReference type="NCBI Taxonomy" id="1238450"/>
    <lineage>
        <taxon>Bacteria</taxon>
        <taxon>Pseudomonadati</taxon>
        <taxon>Pseudomonadota</taxon>
        <taxon>Gammaproteobacteria</taxon>
        <taxon>Vibrionales</taxon>
        <taxon>Vibrionaceae</taxon>
        <taxon>Vibrio</taxon>
    </lineage>
</organism>
<sequence>MAENTANPTHFRLLSALKAIGPYLREKESQEGHYLFDCLSVCVNDKKSPEEREFWGWWLDFDKQEEGFVANYSLGLYNLEGNWEAKAIPKKAQDEVTRTLEDFDKKLKKALSERFEIDYELHKESVEVT</sequence>
<protein>
    <recommendedName>
        <fullName evidence="5">Sigma factor-binding protein Crl</fullName>
    </recommendedName>
</protein>
<dbReference type="Pfam" id="PF07417">
    <property type="entry name" value="Crl"/>
    <property type="match status" value="1"/>
</dbReference>
<evidence type="ECO:0000256" key="1">
    <source>
        <dbReference type="ARBA" id="ARBA00022490"/>
    </source>
</evidence>
<dbReference type="Proteomes" id="UP000018211">
    <property type="component" value="Unassembled WGS sequence"/>
</dbReference>
<evidence type="ECO:0000256" key="5">
    <source>
        <dbReference type="HAMAP-Rule" id="MF_01178"/>
    </source>
</evidence>
<dbReference type="GO" id="GO:0045893">
    <property type="term" value="P:positive regulation of DNA-templated transcription"/>
    <property type="evidence" value="ECO:0007669"/>
    <property type="project" value="UniProtKB-UniRule"/>
</dbReference>
<evidence type="ECO:0000256" key="3">
    <source>
        <dbReference type="ARBA" id="ARBA00023159"/>
    </source>
</evidence>
<dbReference type="AlphaFoldDB" id="A0AAV2VMN4"/>
<comment type="subcellular location">
    <subcellularLocation>
        <location evidence="5">Cytoplasm</location>
    </subcellularLocation>
</comment>
<comment type="caution">
    <text evidence="6">The sequence shown here is derived from an EMBL/GenBank/DDBJ whole genome shotgun (WGS) entry which is preliminary data.</text>
</comment>
<evidence type="ECO:0000313" key="7">
    <source>
        <dbReference type="Proteomes" id="UP000018211"/>
    </source>
</evidence>
<reference evidence="6 7" key="1">
    <citation type="journal article" date="2013" name="ISME J.">
        <title>Comparative genomics of pathogenic lineages of Vibrio nigripulchritudo identifies virulence-associated traits.</title>
        <authorList>
            <person name="Goudenege D."/>
            <person name="Labreuche Y."/>
            <person name="Krin E."/>
            <person name="Ansquer D."/>
            <person name="Mangenot S."/>
            <person name="Calteau A."/>
            <person name="Medigue C."/>
            <person name="Mazel D."/>
            <person name="Polz M.F."/>
            <person name="Le Roux F."/>
        </authorList>
    </citation>
    <scope>NUCLEOTIDE SEQUENCE [LARGE SCALE GENOMIC DNA]</scope>
    <source>
        <strain evidence="6 7">SOn1</strain>
    </source>
</reference>
<comment type="similarity">
    <text evidence="5">Belongs to the Crl family.</text>
</comment>
<evidence type="ECO:0000313" key="6">
    <source>
        <dbReference type="EMBL" id="CCO45892.1"/>
    </source>
</evidence>
<feature type="region of interest" description="Essential for activity" evidence="5">
    <location>
        <begin position="100"/>
        <end position="123"/>
    </location>
</feature>
<proteinExistence type="inferred from homology"/>
<keyword evidence="3 5" id="KW-0010">Activator</keyword>
<dbReference type="GO" id="GO:0005737">
    <property type="term" value="C:cytoplasm"/>
    <property type="evidence" value="ECO:0007669"/>
    <property type="project" value="UniProtKB-SubCell"/>
</dbReference>